<dbReference type="AlphaFoldDB" id="A0AAV1Y4G7"/>
<name>A0AAV1Y4G7_LUPLU</name>
<proteinExistence type="predicted"/>
<evidence type="ECO:0000313" key="3">
    <source>
        <dbReference type="Proteomes" id="UP001497480"/>
    </source>
</evidence>
<evidence type="ECO:0000313" key="2">
    <source>
        <dbReference type="EMBL" id="CAL0328389.1"/>
    </source>
</evidence>
<accession>A0AAV1Y4G7</accession>
<sequence>MSAVEDMTKEQLQSALEELQRRVDNAEAIVEKKQVENTEFKEWLKQSEERWAEYELR</sequence>
<organism evidence="2 3">
    <name type="scientific">Lupinus luteus</name>
    <name type="common">European yellow lupine</name>
    <dbReference type="NCBI Taxonomy" id="3873"/>
    <lineage>
        <taxon>Eukaryota</taxon>
        <taxon>Viridiplantae</taxon>
        <taxon>Streptophyta</taxon>
        <taxon>Embryophyta</taxon>
        <taxon>Tracheophyta</taxon>
        <taxon>Spermatophyta</taxon>
        <taxon>Magnoliopsida</taxon>
        <taxon>eudicotyledons</taxon>
        <taxon>Gunneridae</taxon>
        <taxon>Pentapetalae</taxon>
        <taxon>rosids</taxon>
        <taxon>fabids</taxon>
        <taxon>Fabales</taxon>
        <taxon>Fabaceae</taxon>
        <taxon>Papilionoideae</taxon>
        <taxon>50 kb inversion clade</taxon>
        <taxon>genistoids sensu lato</taxon>
        <taxon>core genistoids</taxon>
        <taxon>Genisteae</taxon>
        <taxon>Lupinus</taxon>
    </lineage>
</organism>
<keyword evidence="3" id="KW-1185">Reference proteome</keyword>
<evidence type="ECO:0000256" key="1">
    <source>
        <dbReference type="SAM" id="Coils"/>
    </source>
</evidence>
<comment type="caution">
    <text evidence="2">The sequence shown here is derived from an EMBL/GenBank/DDBJ whole genome shotgun (WGS) entry which is preliminary data.</text>
</comment>
<dbReference type="EMBL" id="CAXHTB010000021">
    <property type="protein sequence ID" value="CAL0328389.1"/>
    <property type="molecule type" value="Genomic_DNA"/>
</dbReference>
<protein>
    <submittedName>
        <fullName evidence="2">Uncharacterized protein</fullName>
    </submittedName>
</protein>
<gene>
    <name evidence="2" type="ORF">LLUT_LOCUS29449</name>
</gene>
<keyword evidence="1" id="KW-0175">Coiled coil</keyword>
<dbReference type="Proteomes" id="UP001497480">
    <property type="component" value="Unassembled WGS sequence"/>
</dbReference>
<reference evidence="2 3" key="1">
    <citation type="submission" date="2024-03" db="EMBL/GenBank/DDBJ databases">
        <authorList>
            <person name="Martinez-Hernandez J."/>
        </authorList>
    </citation>
    <scope>NUCLEOTIDE SEQUENCE [LARGE SCALE GENOMIC DNA]</scope>
</reference>
<feature type="coiled-coil region" evidence="1">
    <location>
        <begin position="9"/>
        <end position="36"/>
    </location>
</feature>